<reference evidence="2" key="1">
    <citation type="journal article" date="2015" name="Nature">
        <title>Complex archaea that bridge the gap between prokaryotes and eukaryotes.</title>
        <authorList>
            <person name="Spang A."/>
            <person name="Saw J.H."/>
            <person name="Jorgensen S.L."/>
            <person name="Zaremba-Niedzwiedzka K."/>
            <person name="Martijn J."/>
            <person name="Lind A.E."/>
            <person name="van Eijk R."/>
            <person name="Schleper C."/>
            <person name="Guy L."/>
            <person name="Ettema T.J."/>
        </authorList>
    </citation>
    <scope>NUCLEOTIDE SEQUENCE</scope>
</reference>
<feature type="domain" description="Outer membrane protein beta-barrel" evidence="1">
    <location>
        <begin position="32"/>
        <end position="131"/>
    </location>
</feature>
<feature type="non-terminal residue" evidence="2">
    <location>
        <position position="1"/>
    </location>
</feature>
<proteinExistence type="predicted"/>
<name>A0A0F9AUW6_9ZZZZ</name>
<protein>
    <recommendedName>
        <fullName evidence="1">Outer membrane protein beta-barrel domain-containing protein</fullName>
    </recommendedName>
</protein>
<dbReference type="Pfam" id="PF13568">
    <property type="entry name" value="OMP_b-brl_2"/>
    <property type="match status" value="1"/>
</dbReference>
<evidence type="ECO:0000313" key="2">
    <source>
        <dbReference type="EMBL" id="KKK82269.1"/>
    </source>
</evidence>
<accession>A0A0F9AUW6</accession>
<dbReference type="InterPro" id="IPR025665">
    <property type="entry name" value="Beta-barrel_OMP_2"/>
</dbReference>
<organism evidence="2">
    <name type="scientific">marine sediment metagenome</name>
    <dbReference type="NCBI Taxonomy" id="412755"/>
    <lineage>
        <taxon>unclassified sequences</taxon>
        <taxon>metagenomes</taxon>
        <taxon>ecological metagenomes</taxon>
    </lineage>
</organism>
<dbReference type="Gene3D" id="2.40.160.20">
    <property type="match status" value="1"/>
</dbReference>
<sequence length="175" mass="20697">TEPTINRYAFQIQYDNPINEIYAIDQTETNIMLNIPLNVRFTFLNNRFQPYVKFGGQMSLLLSVETESKLERLDPETGEIINPSETIKRDHSNYRERLNYYVGGGLGLRMNFNKFYLFAEADYYHPLNNMLASDQNRFEQSNLWSEAWVDSDFRIIHAFFRVGIARSLYSIKKIR</sequence>
<gene>
    <name evidence="2" type="ORF">LCGC14_2805070</name>
</gene>
<dbReference type="AlphaFoldDB" id="A0A0F9AUW6"/>
<evidence type="ECO:0000259" key="1">
    <source>
        <dbReference type="Pfam" id="PF13568"/>
    </source>
</evidence>
<dbReference type="EMBL" id="LAZR01052749">
    <property type="protein sequence ID" value="KKK82269.1"/>
    <property type="molecule type" value="Genomic_DNA"/>
</dbReference>
<comment type="caution">
    <text evidence="2">The sequence shown here is derived from an EMBL/GenBank/DDBJ whole genome shotgun (WGS) entry which is preliminary data.</text>
</comment>